<evidence type="ECO:0000313" key="3">
    <source>
        <dbReference type="Proteomes" id="UP000612362"/>
    </source>
</evidence>
<dbReference type="Proteomes" id="UP000612362">
    <property type="component" value="Unassembled WGS sequence"/>
</dbReference>
<protein>
    <submittedName>
        <fullName evidence="2">Uncharacterized protein</fullName>
    </submittedName>
</protein>
<evidence type="ECO:0000313" key="2">
    <source>
        <dbReference type="EMBL" id="GHO43925.1"/>
    </source>
</evidence>
<organism evidence="2 3">
    <name type="scientific">Ktedonospora formicarum</name>
    <dbReference type="NCBI Taxonomy" id="2778364"/>
    <lineage>
        <taxon>Bacteria</taxon>
        <taxon>Bacillati</taxon>
        <taxon>Chloroflexota</taxon>
        <taxon>Ktedonobacteria</taxon>
        <taxon>Ktedonobacterales</taxon>
        <taxon>Ktedonobacteraceae</taxon>
        <taxon>Ktedonospora</taxon>
    </lineage>
</organism>
<evidence type="ECO:0000256" key="1">
    <source>
        <dbReference type="SAM" id="MobiDB-lite"/>
    </source>
</evidence>
<gene>
    <name evidence="2" type="ORF">KSX_20880</name>
</gene>
<dbReference type="EMBL" id="BNJF01000001">
    <property type="protein sequence ID" value="GHO43925.1"/>
    <property type="molecule type" value="Genomic_DNA"/>
</dbReference>
<comment type="caution">
    <text evidence="2">The sequence shown here is derived from an EMBL/GenBank/DDBJ whole genome shotgun (WGS) entry which is preliminary data.</text>
</comment>
<name>A0A8J3MT26_9CHLR</name>
<proteinExistence type="predicted"/>
<keyword evidence="3" id="KW-1185">Reference proteome</keyword>
<sequence length="49" mass="5063">MGQARGGSLADEVEAVRSISGEPPGPVTALRSKHTKLGGNTQAKVFTVR</sequence>
<accession>A0A8J3MT26</accession>
<reference evidence="2" key="1">
    <citation type="submission" date="2020-10" db="EMBL/GenBank/DDBJ databases">
        <title>Taxonomic study of unclassified bacteria belonging to the class Ktedonobacteria.</title>
        <authorList>
            <person name="Yabe S."/>
            <person name="Wang C.M."/>
            <person name="Zheng Y."/>
            <person name="Sakai Y."/>
            <person name="Cavaletti L."/>
            <person name="Monciardini P."/>
            <person name="Donadio S."/>
        </authorList>
    </citation>
    <scope>NUCLEOTIDE SEQUENCE</scope>
    <source>
        <strain evidence="2">SOSP1-1</strain>
    </source>
</reference>
<feature type="region of interest" description="Disordered" evidence="1">
    <location>
        <begin position="1"/>
        <end position="32"/>
    </location>
</feature>
<dbReference type="AlphaFoldDB" id="A0A8J3MT26"/>